<proteinExistence type="predicted"/>
<protein>
    <submittedName>
        <fullName evidence="2">Uncharacterized protein</fullName>
    </submittedName>
</protein>
<evidence type="ECO:0000313" key="2">
    <source>
        <dbReference type="EMBL" id="CAA7404758.1"/>
    </source>
</evidence>
<dbReference type="EMBL" id="LR746274">
    <property type="protein sequence ID" value="CAA7404758.1"/>
    <property type="molecule type" value="Genomic_DNA"/>
</dbReference>
<keyword evidence="3" id="KW-1185">Reference proteome</keyword>
<feature type="region of interest" description="Disordered" evidence="1">
    <location>
        <begin position="1"/>
        <end position="20"/>
    </location>
</feature>
<gene>
    <name evidence="2" type="ORF">SI8410_11015436</name>
</gene>
<name>A0A7I8L634_SPIIN</name>
<dbReference type="AlphaFoldDB" id="A0A7I8L634"/>
<organism evidence="2 3">
    <name type="scientific">Spirodela intermedia</name>
    <name type="common">Intermediate duckweed</name>
    <dbReference type="NCBI Taxonomy" id="51605"/>
    <lineage>
        <taxon>Eukaryota</taxon>
        <taxon>Viridiplantae</taxon>
        <taxon>Streptophyta</taxon>
        <taxon>Embryophyta</taxon>
        <taxon>Tracheophyta</taxon>
        <taxon>Spermatophyta</taxon>
        <taxon>Magnoliopsida</taxon>
        <taxon>Liliopsida</taxon>
        <taxon>Araceae</taxon>
        <taxon>Lemnoideae</taxon>
        <taxon>Spirodela</taxon>
    </lineage>
</organism>
<evidence type="ECO:0000313" key="3">
    <source>
        <dbReference type="Proteomes" id="UP000663760"/>
    </source>
</evidence>
<sequence length="44" mass="4960">MDLLRSGTGRGICGRTEAPPPLFPPSCKDRIFKSYRRGYIPYSV</sequence>
<dbReference type="Proteomes" id="UP000663760">
    <property type="component" value="Chromosome 11"/>
</dbReference>
<evidence type="ECO:0000256" key="1">
    <source>
        <dbReference type="SAM" id="MobiDB-lite"/>
    </source>
</evidence>
<reference evidence="2" key="1">
    <citation type="submission" date="2020-02" db="EMBL/GenBank/DDBJ databases">
        <authorList>
            <person name="Scholz U."/>
            <person name="Mascher M."/>
            <person name="Fiebig A."/>
        </authorList>
    </citation>
    <scope>NUCLEOTIDE SEQUENCE</scope>
</reference>
<accession>A0A7I8L634</accession>